<dbReference type="RefSeq" id="WP_048356134.1">
    <property type="nucleotide sequence ID" value="NZ_CP023481.1"/>
</dbReference>
<dbReference type="InterPro" id="IPR008258">
    <property type="entry name" value="Transglycosylase_SLT_dom_1"/>
</dbReference>
<dbReference type="InterPro" id="IPR023346">
    <property type="entry name" value="Lysozyme-like_dom_sf"/>
</dbReference>
<evidence type="ECO:0000313" key="8">
    <source>
        <dbReference type="Proteomes" id="UP000036168"/>
    </source>
</evidence>
<dbReference type="PANTHER" id="PTHR37813:SF1">
    <property type="entry name" value="FELS-2 PROPHAGE PROTEIN"/>
    <property type="match status" value="1"/>
</dbReference>
<feature type="coiled-coil region" evidence="2">
    <location>
        <begin position="210"/>
        <end position="237"/>
    </location>
</feature>
<dbReference type="Proteomes" id="UP001341297">
    <property type="component" value="Unassembled WGS sequence"/>
</dbReference>
<dbReference type="InterPro" id="IPR010090">
    <property type="entry name" value="Phage_tape_meas"/>
</dbReference>
<dbReference type="SUPFAM" id="SSF53955">
    <property type="entry name" value="Lysozyme-like"/>
    <property type="match status" value="1"/>
</dbReference>
<reference evidence="7 9" key="3">
    <citation type="submission" date="2023-03" db="EMBL/GenBank/DDBJ databases">
        <title>Agriculturally important microbes genome sequencing.</title>
        <authorList>
            <person name="Dunlap C."/>
        </authorList>
    </citation>
    <scope>NUCLEOTIDE SEQUENCE [LARGE SCALE GENOMIC DNA]</scope>
    <source>
        <strain evidence="7 9">CBP-3203</strain>
    </source>
</reference>
<keyword evidence="3" id="KW-0812">Transmembrane</keyword>
<feature type="domain" description="Transglycosylase SLT" evidence="4">
    <location>
        <begin position="1553"/>
        <end position="1636"/>
    </location>
</feature>
<keyword evidence="1" id="KW-1188">Viral release from host cell</keyword>
<keyword evidence="3" id="KW-0472">Membrane</keyword>
<proteinExistence type="predicted"/>
<feature type="transmembrane region" description="Helical" evidence="3">
    <location>
        <begin position="1255"/>
        <end position="1274"/>
    </location>
</feature>
<dbReference type="OrthoDB" id="28713at2"/>
<accession>A0A0T6BM77</accession>
<dbReference type="PANTHER" id="PTHR37813">
    <property type="entry name" value="FELS-2 PROPHAGE PROTEIN"/>
    <property type="match status" value="1"/>
</dbReference>
<dbReference type="CDD" id="cd13402">
    <property type="entry name" value="LT_TF-like"/>
    <property type="match status" value="1"/>
</dbReference>
<dbReference type="Gene3D" id="1.10.530.10">
    <property type="match status" value="1"/>
</dbReference>
<feature type="transmembrane region" description="Helical" evidence="3">
    <location>
        <begin position="1113"/>
        <end position="1136"/>
    </location>
</feature>
<feature type="transmembrane region" description="Helical" evidence="3">
    <location>
        <begin position="1079"/>
        <end position="1101"/>
    </location>
</feature>
<feature type="transmembrane region" description="Helical" evidence="3">
    <location>
        <begin position="1053"/>
        <end position="1073"/>
    </location>
</feature>
<organism evidence="6 8">
    <name type="scientific">Bacillus glycinifermentans</name>
    <dbReference type="NCBI Taxonomy" id="1664069"/>
    <lineage>
        <taxon>Bacteria</taxon>
        <taxon>Bacillati</taxon>
        <taxon>Bacillota</taxon>
        <taxon>Bacilli</taxon>
        <taxon>Bacillales</taxon>
        <taxon>Bacillaceae</taxon>
        <taxon>Bacillus</taxon>
    </lineage>
</organism>
<gene>
    <name evidence="6" type="ORF">AB447_224040</name>
    <name evidence="7" type="ORF">P8828_18270</name>
</gene>
<evidence type="ECO:0000256" key="1">
    <source>
        <dbReference type="ARBA" id="ARBA00022612"/>
    </source>
</evidence>
<feature type="transmembrane region" description="Helical" evidence="3">
    <location>
        <begin position="867"/>
        <end position="890"/>
    </location>
</feature>
<feature type="transmembrane region" description="Helical" evidence="3">
    <location>
        <begin position="1186"/>
        <end position="1209"/>
    </location>
</feature>
<feature type="transmembrane region" description="Helical" evidence="3">
    <location>
        <begin position="677"/>
        <end position="705"/>
    </location>
</feature>
<dbReference type="EMBL" id="LECW02000043">
    <property type="protein sequence ID" value="KRT90682.1"/>
    <property type="molecule type" value="Genomic_DNA"/>
</dbReference>
<evidence type="ECO:0000313" key="7">
    <source>
        <dbReference type="EMBL" id="MEC0486729.1"/>
    </source>
</evidence>
<reference evidence="6 8" key="1">
    <citation type="journal article" date="2015" name="Int. J. Syst. Evol. Microbiol.">
        <title>Bacillus glycinifermentans sp. nov., isolated from fermented soybean paste.</title>
        <authorList>
            <person name="Kim S.J."/>
            <person name="Dunlap C.A."/>
            <person name="Kwon S.W."/>
            <person name="Rooney A.P."/>
        </authorList>
    </citation>
    <scope>NUCLEOTIDE SEQUENCE [LARGE SCALE GENOMIC DNA]</scope>
    <source>
        <strain evidence="6 8">GO-13</strain>
    </source>
</reference>
<keyword evidence="3" id="KW-1133">Transmembrane helix</keyword>
<dbReference type="EMBL" id="JARRTL010000022">
    <property type="protein sequence ID" value="MEC0486729.1"/>
    <property type="molecule type" value="Genomic_DNA"/>
</dbReference>
<dbReference type="SMR" id="A0A0T6BM77"/>
<feature type="transmembrane region" description="Helical" evidence="3">
    <location>
        <begin position="1229"/>
        <end position="1248"/>
    </location>
</feature>
<evidence type="ECO:0000259" key="4">
    <source>
        <dbReference type="Pfam" id="PF01464"/>
    </source>
</evidence>
<dbReference type="Pfam" id="PF01464">
    <property type="entry name" value="SLT"/>
    <property type="match status" value="1"/>
</dbReference>
<evidence type="ECO:0000256" key="3">
    <source>
        <dbReference type="SAM" id="Phobius"/>
    </source>
</evidence>
<sequence>MATESVGSIRVSLGLDNIDFSRGLQDVNRKLKVLNSEFKAAMAGAGRFDNSLDSLRNKTDILNRTLQTQKAKLNELKRQYEESVRTTGRYSAQSEKLLAQYNRTVAAVRKTEDQLDLLNRKMREQSTGFGQLGAKISASIKTIETKLRVLDSAFEASSAGIKDFGSTTEQLRQKSEHLTQSISLQEQRLKNIRRLYLEAKRAKGEDAQATQELRVQMNQATAQLRTTQAELAATNRQIQSNTGRWNELGNRMGEVGNRMRDVGGRMQSAGSEIAMSFGVATAALGGGLAASTKKAMDFEQQMSNVKAVMDPAEANQYSSALTELAIKLGADTKYSALEAAQGMEELVKAGVSTEDILNGALKGALSLATAGEVGLADAAEIASTALNAFKDDNISVAQAADILAGAANSSSTTVGEMRYGLQMTSTVAAGMGLSFKDTATTLALFAQNGLKGSDAGTSMKTMLSRLVPMTKAQYETMHDLGLVTLDTSEAFKRMTDKGFKPASKNIGDIYDALNKYVEKTTGAKQGTEKFEKAFDKATRSLGIMDNKFFDANGNIRSMTEISGELSKALDGLSAKDKQEALYNIFGSDAIRGASILGKVGSKGFDKMAAAMDKIKADNVAAEKMNNLKGRIEELSGAVETAQISFGNALTPAISALVSMLQRATDWFNGLSKGMQSFVAISLAVTTSILGVVAALGFLMLGVGQMISGLGTLGGLLKDLFKSQKFISALSVAFGALTSPIGLTVLGITAIGTAFVIAYKKSETFRNFVNGTFESVRNTTVAAFNAITSTVGKTFDYIQTKSIAGWSKFTDGVSTIVPAVKQKFTNVVDSVDNFVVNIGSTIAERFGSGLSEKAGDAVDLFIQNLKTAFSSVGGVVSIITPSITAIGLAMAGVSGPVSFFITSLVSVAGFLYRLYQTNEEFRASVQNVWSQVTSVIGSAVTALQPVISAFVGYFAGIAEELAPEFAKTGEVIMTSLASLRPTFIELGQAFQELWQALSESFSQIAVQMAPIIQQLSATFAAAMPQLVSTVGQLVQVWANFLVQFMQIVTQVASVLLPMLSQAFSAIVPVIFQVVSSVFPLIVQVIQSLIPVITTIVTTLLPMLLQTFQAIFPPILAVVQAVAPIITMILTTVAQVLSQLAVTLLPLLLQIVQTVFPVLVTIIQAAVSALVPVLQAVATIIRTVLIPAIQFILQIVQAVFPVIVGVIQGALNIVINVVRLFTSLLKGDWSGVWQAIIGILKGCWSIITAVLRGAGNLVLSIFSWLINGAIGAWDGMKGNTVKIFTNIKDFVVKTFNNLIEGAKNLPGQIGDGIKSMAGKAMDGVKALGNKMIDGLEWIINGLTQNGINKLLDTFGVDKKLRIPKLEIPRFAKGTPPGGHKGGLAILGDGGGPELFRTPSGFVGLSPGTDTLFNLPKGTQVLPHKETRDLLSSGIPAFKKGTKNKSFFDSVVDVGKGALDAGKAAVTKVKDLAFDAWDYVSNPSKLIAKTLESLGLKLPDIAGAFGTIAKGAFGKVKDSAVTFMKNQLAKIGGAFGSGEKASGNVKQWIRAAMAKTNSPASWFEPLVTIAMKESGGRTGPSTINRWDSNWRRGTPSMGLMQTIKPTFDAYKLPGMGDIMNPVHNAVAAIRYIKSRYGSPFNTPGIRSMAKGGPYKGYKIGDIVTQKQLAWIAEEGPEAVIPLQNHRQRAQQLWTAAGKEIGMDPASGSNAEELALLRGQNALLRQTNTLLTGILRKDPSVVVDTAALTDSVEKGQAQNIGFNKLLWGDR</sequence>
<evidence type="ECO:0000313" key="6">
    <source>
        <dbReference type="EMBL" id="KRT90682.1"/>
    </source>
</evidence>
<feature type="coiled-coil region" evidence="2">
    <location>
        <begin position="52"/>
        <end position="121"/>
    </location>
</feature>
<protein>
    <submittedName>
        <fullName evidence="6">Phage tail protein</fullName>
    </submittedName>
    <submittedName>
        <fullName evidence="7">Phage tail tape measure protein</fullName>
    </submittedName>
</protein>
<evidence type="ECO:0000313" key="9">
    <source>
        <dbReference type="Proteomes" id="UP001341297"/>
    </source>
</evidence>
<name>A0A0T6BM77_9BACI</name>
<keyword evidence="2" id="KW-0175">Coiled coil</keyword>
<evidence type="ECO:0000256" key="2">
    <source>
        <dbReference type="SAM" id="Coils"/>
    </source>
</evidence>
<dbReference type="SUPFAM" id="SSF48371">
    <property type="entry name" value="ARM repeat"/>
    <property type="match status" value="1"/>
</dbReference>
<keyword evidence="9" id="KW-1185">Reference proteome</keyword>
<dbReference type="Pfam" id="PF10145">
    <property type="entry name" value="PhageMin_Tail"/>
    <property type="match status" value="1"/>
</dbReference>
<dbReference type="InterPro" id="IPR016024">
    <property type="entry name" value="ARM-type_fold"/>
</dbReference>
<dbReference type="NCBIfam" id="TIGR01760">
    <property type="entry name" value="tape_meas_TP901"/>
    <property type="match status" value="2"/>
</dbReference>
<evidence type="ECO:0000259" key="5">
    <source>
        <dbReference type="Pfam" id="PF10145"/>
    </source>
</evidence>
<dbReference type="Proteomes" id="UP000036168">
    <property type="component" value="Unassembled WGS sequence"/>
</dbReference>
<reference evidence="6" key="2">
    <citation type="submission" date="2015-10" db="EMBL/GenBank/DDBJ databases">
        <authorList>
            <person name="Gilbert D.G."/>
        </authorList>
    </citation>
    <scope>NUCLEOTIDE SEQUENCE</scope>
    <source>
        <strain evidence="6">GO-13</strain>
    </source>
</reference>
<feature type="domain" description="Phage tail tape measure protein" evidence="5">
    <location>
        <begin position="323"/>
        <end position="586"/>
    </location>
</feature>
<feature type="transmembrane region" description="Helical" evidence="3">
    <location>
        <begin position="896"/>
        <end position="914"/>
    </location>
</feature>
<feature type="transmembrane region" description="Helical" evidence="3">
    <location>
        <begin position="725"/>
        <end position="758"/>
    </location>
</feature>
<comment type="caution">
    <text evidence="6">The sequence shown here is derived from an EMBL/GenBank/DDBJ whole genome shotgun (WGS) entry which is preliminary data.</text>
</comment>